<evidence type="ECO:0000259" key="6">
    <source>
        <dbReference type="Pfam" id="PF04357"/>
    </source>
</evidence>
<protein>
    <recommendedName>
        <fullName evidence="6">Translocation and assembly module TamB C-terminal domain-containing protein</fullName>
    </recommendedName>
</protein>
<dbReference type="GO" id="GO:0005886">
    <property type="term" value="C:plasma membrane"/>
    <property type="evidence" value="ECO:0007669"/>
    <property type="project" value="InterPro"/>
</dbReference>
<feature type="transmembrane region" description="Helical" evidence="5">
    <location>
        <begin position="12"/>
        <end position="35"/>
    </location>
</feature>
<dbReference type="GO" id="GO:0009306">
    <property type="term" value="P:protein secretion"/>
    <property type="evidence" value="ECO:0007669"/>
    <property type="project" value="InterPro"/>
</dbReference>
<name>A0A2V1JXS5_9BURK</name>
<evidence type="ECO:0000313" key="7">
    <source>
        <dbReference type="EMBL" id="PWF23282.1"/>
    </source>
</evidence>
<dbReference type="InterPro" id="IPR007452">
    <property type="entry name" value="TamB_C"/>
</dbReference>
<keyword evidence="8" id="KW-1185">Reference proteome</keyword>
<keyword evidence="4 5" id="KW-0472">Membrane</keyword>
<keyword evidence="2 5" id="KW-0812">Transmembrane</keyword>
<dbReference type="GO" id="GO:0097347">
    <property type="term" value="C:TAM protein secretion complex"/>
    <property type="evidence" value="ECO:0007669"/>
    <property type="project" value="TreeGrafter"/>
</dbReference>
<accession>A0A2V1JXS5</accession>
<evidence type="ECO:0000256" key="2">
    <source>
        <dbReference type="ARBA" id="ARBA00022692"/>
    </source>
</evidence>
<dbReference type="RefSeq" id="WP_109061897.1">
    <property type="nucleotide sequence ID" value="NZ_QETA01000003.1"/>
</dbReference>
<dbReference type="Proteomes" id="UP000245212">
    <property type="component" value="Unassembled WGS sequence"/>
</dbReference>
<comment type="caution">
    <text evidence="7">The sequence shown here is derived from an EMBL/GenBank/DDBJ whole genome shotgun (WGS) entry which is preliminary data.</text>
</comment>
<dbReference type="PANTHER" id="PTHR36985">
    <property type="entry name" value="TRANSLOCATION AND ASSEMBLY MODULE SUBUNIT TAMB"/>
    <property type="match status" value="1"/>
</dbReference>
<sequence length="1166" mass="124506">MRSLTYLLRLLVYWWLPALAMLLTIAVGFVVWALGSQPGTRFLLQTVSSQFGGEVREVRGSVLGGLTIGHFSLNDPAFEVLLENARLDVDWLALGSKRLQVRELSAGLVQVALHSSEEDAAPEPEDEAPFAMPVLPVSIALDKFAVGRFEFQQNGESLPVGVSDVEAALFLGAAQAQLVLTQGRVSHEQAEVDLSADMRLSGLQDPWPLSGWVQAKARGATAESVLCVPARVQRQDTADACVLDLTVAMEGSLDTMTTTLAGSGAGLSLRAQADLLPRAPFPVRMADIVLDIAQGGSIEGKLDWSGEGGGQTPDWRAWKSNLKIRGLDLSRWLPADVPQAVISADLAVDGRLDEQGRPLDVGLDMRMGPGALWNRQAVSGSLALRADMAGPDWTTWRLPSFRSDLKVGDAGLRGNGAWGRAGDKLVLDVAVPAFGTLWPDLEGRADLKAEIEGSLQAHRLRLEGHYAPRNVLPGVVGQGPASARLNAAGAWSASTQGWRGQLSQLQAEHAGFSLALQQALPLSLDMPPGQPLQWRVGKTTLLVGLPDDQQVAIDHELSAGAGERIQSKGRIPDLVLSSGLVDKLKAAFQQADSATADARGGVVVLNERRSEQRVNLSAEWDLVVAQHLTGTVSIERRGGDILIPGEPQVALGLDKLRIEARARAAGARGSQVDIGLELQSQRVGSASGEGSLLLVRPAAGGWALSPTVPIRGALRADLADLSWLALLTGDSLEVGGSLRADVQAEGLPGKDWDIRGSVSGEKLRVVRVDDGIRLVDGRLAARFDGDRLLLDELYFPASVRVEATEWRTREWIAKESDVKNGYVKATGDWNLMASAGKIRVEMHHFPAMQRTDRYAMLSGAVEIDAALPKVSVTGSLTADAGWFGLDMLSSVPRVDDDVVVVRSMDQHVAQSSALDLSMQLKIDLGPRFYIVGLGIDAGLVGSLEITLRDGRLTGMGTLRTRAGRIEAYGQRLRLQKGILTFQGSLENPLLDIEALRNEGQVRAGVRVVGTAQRPRIDLISYPEVSDVEKLSWLLLGRGPDEGGGDTSMLLSLGASLIGGNGEPFYRRFGLDDVGIRSGSVGSSGSLLPDVTVAGSVNRTGDDDLSSQFIYASKTFADGITVGIEQALSGSETVGRIGYRLAQGLSLDLKTGTVNGLELIYRLILPD</sequence>
<organism evidence="7 8">
    <name type="scientific">Corticimicrobacter populi</name>
    <dbReference type="NCBI Taxonomy" id="2175229"/>
    <lineage>
        <taxon>Bacteria</taxon>
        <taxon>Pseudomonadati</taxon>
        <taxon>Pseudomonadota</taxon>
        <taxon>Betaproteobacteria</taxon>
        <taxon>Burkholderiales</taxon>
        <taxon>Alcaligenaceae</taxon>
        <taxon>Corticimicrobacter</taxon>
    </lineage>
</organism>
<feature type="domain" description="Translocation and assembly module TamB C-terminal" evidence="6">
    <location>
        <begin position="816"/>
        <end position="1161"/>
    </location>
</feature>
<dbReference type="EMBL" id="QETA01000003">
    <property type="protein sequence ID" value="PWF23282.1"/>
    <property type="molecule type" value="Genomic_DNA"/>
</dbReference>
<reference evidence="8" key="1">
    <citation type="submission" date="2018-05" db="EMBL/GenBank/DDBJ databases">
        <authorList>
            <person name="Li Y."/>
        </authorList>
    </citation>
    <scope>NUCLEOTIDE SEQUENCE [LARGE SCALE GENOMIC DNA]</scope>
    <source>
        <strain evidence="8">3d-2-2</strain>
    </source>
</reference>
<comment type="subcellular location">
    <subcellularLocation>
        <location evidence="1">Membrane</location>
        <topology evidence="1">Single-pass membrane protein</topology>
    </subcellularLocation>
</comment>
<evidence type="ECO:0000256" key="1">
    <source>
        <dbReference type="ARBA" id="ARBA00004167"/>
    </source>
</evidence>
<dbReference type="Pfam" id="PF04357">
    <property type="entry name" value="TamB"/>
    <property type="match status" value="1"/>
</dbReference>
<dbReference type="AlphaFoldDB" id="A0A2V1JXS5"/>
<dbReference type="PANTHER" id="PTHR36985:SF1">
    <property type="entry name" value="TRANSLOCATION AND ASSEMBLY MODULE SUBUNIT TAMB"/>
    <property type="match status" value="1"/>
</dbReference>
<evidence type="ECO:0000256" key="4">
    <source>
        <dbReference type="ARBA" id="ARBA00023136"/>
    </source>
</evidence>
<evidence type="ECO:0000256" key="5">
    <source>
        <dbReference type="SAM" id="Phobius"/>
    </source>
</evidence>
<evidence type="ECO:0000256" key="3">
    <source>
        <dbReference type="ARBA" id="ARBA00022989"/>
    </source>
</evidence>
<gene>
    <name evidence="7" type="ORF">DD235_09885</name>
</gene>
<keyword evidence="3 5" id="KW-1133">Transmembrane helix</keyword>
<evidence type="ECO:0000313" key="8">
    <source>
        <dbReference type="Proteomes" id="UP000245212"/>
    </source>
</evidence>
<proteinExistence type="predicted"/>